<dbReference type="OrthoDB" id="672793at2759"/>
<dbReference type="InterPro" id="IPR011146">
    <property type="entry name" value="HIT-like"/>
</dbReference>
<dbReference type="STRING" id="195883.A0A482XDW2"/>
<protein>
    <recommendedName>
        <fullName evidence="4">HIT domain-containing protein</fullName>
    </recommendedName>
</protein>
<dbReference type="InParanoid" id="A0A482XDW2"/>
<dbReference type="Pfam" id="PF01230">
    <property type="entry name" value="HIT"/>
    <property type="match status" value="1"/>
</dbReference>
<reference evidence="5 6" key="1">
    <citation type="journal article" date="2017" name="Gigascience">
        <title>Genome sequence of the small brown planthopper, Laodelphax striatellus.</title>
        <authorList>
            <person name="Zhu J."/>
            <person name="Jiang F."/>
            <person name="Wang X."/>
            <person name="Yang P."/>
            <person name="Bao Y."/>
            <person name="Zhao W."/>
            <person name="Wang W."/>
            <person name="Lu H."/>
            <person name="Wang Q."/>
            <person name="Cui N."/>
            <person name="Li J."/>
            <person name="Chen X."/>
            <person name="Luo L."/>
            <person name="Yu J."/>
            <person name="Kang L."/>
            <person name="Cui F."/>
        </authorList>
    </citation>
    <scope>NUCLEOTIDE SEQUENCE [LARGE SCALE GENOMIC DNA]</scope>
    <source>
        <strain evidence="5">Lst14</strain>
    </source>
</reference>
<dbReference type="InterPro" id="IPR001310">
    <property type="entry name" value="Histidine_triad_HIT"/>
</dbReference>
<dbReference type="PANTHER" id="PTHR23089">
    <property type="entry name" value="HISTIDINE TRIAD HIT PROTEIN"/>
    <property type="match status" value="1"/>
</dbReference>
<keyword evidence="6" id="KW-1185">Reference proteome</keyword>
<dbReference type="FunCoup" id="A0A482XDW2">
    <property type="interactions" value="1092"/>
</dbReference>
<dbReference type="InterPro" id="IPR036265">
    <property type="entry name" value="HIT-like_sf"/>
</dbReference>
<feature type="active site" description="Tele-AMP-histidine intermediate" evidence="1">
    <location>
        <position position="157"/>
    </location>
</feature>
<evidence type="ECO:0000256" key="1">
    <source>
        <dbReference type="PIRSR" id="PIRSR601310-1"/>
    </source>
</evidence>
<dbReference type="GO" id="GO:0003824">
    <property type="term" value="F:catalytic activity"/>
    <property type="evidence" value="ECO:0007669"/>
    <property type="project" value="InterPro"/>
</dbReference>
<dbReference type="PROSITE" id="PS51084">
    <property type="entry name" value="HIT_2"/>
    <property type="match status" value="1"/>
</dbReference>
<sequence>MSLAVGRLIKYNLYSSSNRLALNYKLDKLCGHNLTPSLSLISKRSMADEVGKSQTAAPGGDTIFGKILRKEIPCTFIYEDDKCVAFNDVSPQAPVHFLVIPRKPIDMLASAKEEDSALLGHLLFTANKVAAKVGLADGYRVVINNGKDGAQSVYHLHIHVLGGRQMQWPPG</sequence>
<evidence type="ECO:0000256" key="2">
    <source>
        <dbReference type="PIRSR" id="PIRSR601310-3"/>
    </source>
</evidence>
<evidence type="ECO:0000313" key="6">
    <source>
        <dbReference type="Proteomes" id="UP000291343"/>
    </source>
</evidence>
<accession>A0A482XDW2</accession>
<feature type="short sequence motif" description="Histidine triad motif" evidence="2 3">
    <location>
        <begin position="155"/>
        <end position="159"/>
    </location>
</feature>
<dbReference type="Proteomes" id="UP000291343">
    <property type="component" value="Unassembled WGS sequence"/>
</dbReference>
<evidence type="ECO:0000256" key="3">
    <source>
        <dbReference type="PROSITE-ProRule" id="PRU00464"/>
    </source>
</evidence>
<dbReference type="AlphaFoldDB" id="A0A482XDW2"/>
<organism evidence="5 6">
    <name type="scientific">Laodelphax striatellus</name>
    <name type="common">Small brown planthopper</name>
    <name type="synonym">Delphax striatella</name>
    <dbReference type="NCBI Taxonomy" id="195883"/>
    <lineage>
        <taxon>Eukaryota</taxon>
        <taxon>Metazoa</taxon>
        <taxon>Ecdysozoa</taxon>
        <taxon>Arthropoda</taxon>
        <taxon>Hexapoda</taxon>
        <taxon>Insecta</taxon>
        <taxon>Pterygota</taxon>
        <taxon>Neoptera</taxon>
        <taxon>Paraneoptera</taxon>
        <taxon>Hemiptera</taxon>
        <taxon>Auchenorrhyncha</taxon>
        <taxon>Fulgoroidea</taxon>
        <taxon>Delphacidae</taxon>
        <taxon>Criomorphinae</taxon>
        <taxon>Laodelphax</taxon>
    </lineage>
</organism>
<dbReference type="EMBL" id="QKKF02012050">
    <property type="protein sequence ID" value="RZF43913.1"/>
    <property type="molecule type" value="Genomic_DNA"/>
</dbReference>
<dbReference type="Gene3D" id="3.30.428.10">
    <property type="entry name" value="HIT-like"/>
    <property type="match status" value="1"/>
</dbReference>
<feature type="domain" description="HIT" evidence="4">
    <location>
        <begin position="63"/>
        <end position="171"/>
    </location>
</feature>
<evidence type="ECO:0000259" key="4">
    <source>
        <dbReference type="PROSITE" id="PS51084"/>
    </source>
</evidence>
<dbReference type="SUPFAM" id="SSF54197">
    <property type="entry name" value="HIT-like"/>
    <property type="match status" value="1"/>
</dbReference>
<dbReference type="SMR" id="A0A482XDW2"/>
<dbReference type="PROSITE" id="PS00892">
    <property type="entry name" value="HIT_1"/>
    <property type="match status" value="1"/>
</dbReference>
<dbReference type="FunFam" id="3.30.428.10:FF:000005">
    <property type="entry name" value="Histidine triad nucleotide-binding protein 1"/>
    <property type="match status" value="1"/>
</dbReference>
<dbReference type="InterPro" id="IPR019808">
    <property type="entry name" value="Histidine_triad_CS"/>
</dbReference>
<evidence type="ECO:0000313" key="5">
    <source>
        <dbReference type="EMBL" id="RZF43913.1"/>
    </source>
</evidence>
<dbReference type="PRINTS" id="PR00332">
    <property type="entry name" value="HISTRIAD"/>
</dbReference>
<comment type="caution">
    <text evidence="5">The sequence shown here is derived from an EMBL/GenBank/DDBJ whole genome shotgun (WGS) entry which is preliminary data.</text>
</comment>
<name>A0A482XDW2_LAOST</name>
<gene>
    <name evidence="5" type="ORF">LSTR_LSTR007249</name>
</gene>
<dbReference type="CDD" id="cd01276">
    <property type="entry name" value="PKCI_related"/>
    <property type="match status" value="1"/>
</dbReference>
<proteinExistence type="predicted"/>